<sequence>MMMPRHVLSASVFLAIGAMVSCVAASAQETLIPPQSVAGSATVPVDGDIYRYRAVLSETEDGGDLYIFTDAGEGWVETVHARNIVWKGGMYGQEPWLEINEHGSLKLYSENSAIGRDRWEQVLTIAYRGGEFLIAGYTFSYYDTLDPDGAGQCDVNLLTGSGVHNDRKFKTKLPKTRVADWTMDTRPPECARD</sequence>
<keyword evidence="1" id="KW-0732">Signal</keyword>
<protein>
    <submittedName>
        <fullName evidence="2">Uncharacterized protein</fullName>
    </submittedName>
</protein>
<evidence type="ECO:0000313" key="3">
    <source>
        <dbReference type="Proteomes" id="UP001431221"/>
    </source>
</evidence>
<evidence type="ECO:0000256" key="1">
    <source>
        <dbReference type="SAM" id="SignalP"/>
    </source>
</evidence>
<feature type="signal peptide" evidence="1">
    <location>
        <begin position="1"/>
        <end position="27"/>
    </location>
</feature>
<evidence type="ECO:0000313" key="2">
    <source>
        <dbReference type="EMBL" id="MCK7612186.1"/>
    </source>
</evidence>
<reference evidence="2" key="1">
    <citation type="submission" date="2022-04" db="EMBL/GenBank/DDBJ databases">
        <title>Roseibium sp. CAU 1639 isolated from mud.</title>
        <authorList>
            <person name="Kim W."/>
        </authorList>
    </citation>
    <scope>NUCLEOTIDE SEQUENCE</scope>
    <source>
        <strain evidence="2">CAU 1639</strain>
    </source>
</reference>
<feature type="chain" id="PRO_5045562047" evidence="1">
    <location>
        <begin position="28"/>
        <end position="193"/>
    </location>
</feature>
<keyword evidence="3" id="KW-1185">Reference proteome</keyword>
<name>A0ABT0GRW1_9HYPH</name>
<gene>
    <name evidence="2" type="ORF">M0H32_08440</name>
</gene>
<dbReference type="RefSeq" id="WP_248153134.1">
    <property type="nucleotide sequence ID" value="NZ_JALNMJ010000004.1"/>
</dbReference>
<dbReference type="PROSITE" id="PS51257">
    <property type="entry name" value="PROKAR_LIPOPROTEIN"/>
    <property type="match status" value="1"/>
</dbReference>
<dbReference type="EMBL" id="JALNMJ010000004">
    <property type="protein sequence ID" value="MCK7612186.1"/>
    <property type="molecule type" value="Genomic_DNA"/>
</dbReference>
<proteinExistence type="predicted"/>
<comment type="caution">
    <text evidence="2">The sequence shown here is derived from an EMBL/GenBank/DDBJ whole genome shotgun (WGS) entry which is preliminary data.</text>
</comment>
<dbReference type="Proteomes" id="UP001431221">
    <property type="component" value="Unassembled WGS sequence"/>
</dbReference>
<organism evidence="2 3">
    <name type="scientific">Roseibium sediminicola</name>
    <dbReference type="NCBI Taxonomy" id="2933272"/>
    <lineage>
        <taxon>Bacteria</taxon>
        <taxon>Pseudomonadati</taxon>
        <taxon>Pseudomonadota</taxon>
        <taxon>Alphaproteobacteria</taxon>
        <taxon>Hyphomicrobiales</taxon>
        <taxon>Stappiaceae</taxon>
        <taxon>Roseibium</taxon>
    </lineage>
</organism>
<accession>A0ABT0GRW1</accession>